<organism evidence="12 13">
    <name type="scientific">Fundicoccus culcitae</name>
    <dbReference type="NCBI Taxonomy" id="2969821"/>
    <lineage>
        <taxon>Bacteria</taxon>
        <taxon>Bacillati</taxon>
        <taxon>Bacillota</taxon>
        <taxon>Bacilli</taxon>
        <taxon>Lactobacillales</taxon>
        <taxon>Aerococcaceae</taxon>
        <taxon>Fundicoccus</taxon>
    </lineage>
</organism>
<dbReference type="PROSITE" id="PS01280">
    <property type="entry name" value="GIDA_1"/>
    <property type="match status" value="1"/>
</dbReference>
<dbReference type="Pfam" id="PF21680">
    <property type="entry name" value="GIDA_C_1st"/>
    <property type="match status" value="1"/>
</dbReference>
<feature type="binding site" evidence="10">
    <location>
        <position position="183"/>
    </location>
    <ligand>
        <name>FAD</name>
        <dbReference type="ChEBI" id="CHEBI:57692"/>
    </ligand>
</feature>
<dbReference type="RefSeq" id="WP_313792586.1">
    <property type="nucleotide sequence ID" value="NZ_CP102453.1"/>
</dbReference>
<dbReference type="SMART" id="SM01228">
    <property type="entry name" value="GIDA_assoc_3"/>
    <property type="match status" value="1"/>
</dbReference>
<gene>
    <name evidence="10 12" type="primary">mnmG</name>
    <name evidence="10" type="synonym">gidA</name>
    <name evidence="12" type="ORF">NRE15_09205</name>
</gene>
<dbReference type="InterPro" id="IPR036188">
    <property type="entry name" value="FAD/NAD-bd_sf"/>
</dbReference>
<dbReference type="EMBL" id="CP102453">
    <property type="protein sequence ID" value="UUX33085.1"/>
    <property type="molecule type" value="Genomic_DNA"/>
</dbReference>
<keyword evidence="10" id="KW-0963">Cytoplasm</keyword>
<evidence type="ECO:0000313" key="12">
    <source>
        <dbReference type="EMBL" id="UUX33085.1"/>
    </source>
</evidence>
<dbReference type="InterPro" id="IPR049312">
    <property type="entry name" value="GIDA_C_N"/>
</dbReference>
<dbReference type="PANTHER" id="PTHR11806:SF0">
    <property type="entry name" value="PROTEIN MTO1 HOMOLOG, MITOCHONDRIAL"/>
    <property type="match status" value="1"/>
</dbReference>
<dbReference type="NCBIfam" id="TIGR00136">
    <property type="entry name" value="mnmG_gidA"/>
    <property type="match status" value="1"/>
</dbReference>
<keyword evidence="13" id="KW-1185">Reference proteome</keyword>
<evidence type="ECO:0000256" key="6">
    <source>
        <dbReference type="ARBA" id="ARBA00022827"/>
    </source>
</evidence>
<evidence type="ECO:0000256" key="7">
    <source>
        <dbReference type="ARBA" id="ARBA00023027"/>
    </source>
</evidence>
<comment type="subcellular location">
    <subcellularLocation>
        <location evidence="10">Cytoplasm</location>
    </subcellularLocation>
</comment>
<feature type="binding site" evidence="10">
    <location>
        <position position="374"/>
    </location>
    <ligand>
        <name>FAD</name>
        <dbReference type="ChEBI" id="CHEBI:57692"/>
    </ligand>
</feature>
<dbReference type="PROSITE" id="PS01281">
    <property type="entry name" value="GIDA_2"/>
    <property type="match status" value="1"/>
</dbReference>
<dbReference type="Gene3D" id="1.10.10.1800">
    <property type="entry name" value="tRNA uridine 5-carboxymethylaminomethyl modification enzyme MnmG/GidA"/>
    <property type="match status" value="1"/>
</dbReference>
<dbReference type="InterPro" id="IPR004416">
    <property type="entry name" value="MnmG"/>
</dbReference>
<dbReference type="PRINTS" id="PR00411">
    <property type="entry name" value="PNDRDTASEI"/>
</dbReference>
<evidence type="ECO:0000256" key="5">
    <source>
        <dbReference type="ARBA" id="ARBA00022694"/>
    </source>
</evidence>
<dbReference type="Gene3D" id="3.50.50.60">
    <property type="entry name" value="FAD/NAD(P)-binding domain"/>
    <property type="match status" value="2"/>
</dbReference>
<evidence type="ECO:0000256" key="3">
    <source>
        <dbReference type="ARBA" id="ARBA00020461"/>
    </source>
</evidence>
<feature type="domain" description="tRNA uridine 5-carboxymethylaminomethyl modification enzyme C-terminal subdomain" evidence="11">
    <location>
        <begin position="552"/>
        <end position="623"/>
    </location>
</feature>
<sequence length="636" mass="70044">MQTYEAGNYDVIVVGAGHAGSEAALASARLGSKTLLITMNLEMVAFMPCNPSIGGPAKGVVVREIDALGGEMGKNIDRTYIQMRLLNTGKGPAVQALRAQADKQLYASSMKKVLEETPGLDLKQGVVERLVIDEEGQCRGVVTATGAVYSAQAVVLTAGTSSRGKIIIGELSYASGPNNTLPSVKLSENLMELGLELVRFKTGTPPRIHRNSVDYELTEEQPGDEKPNHFSFLTEDDDYRSDSVSCWLTHTNPTTHEIIQENLHRAPMFSGMVEGVGARYCPSIEDKIVRFSDKPRHQVFIEPEGLSTDEMYVQGLSTSMPEDVQLKIIRSVPGMEHAELMRPGYAIEYDVVVPHQLKLTLEVKSIPGLFTAGQMNGTSGYEEAAGQGIIAGINAARQAQGKEPLVLKRSEAYIGVMIDDLVTKGTTEPYRLLTSRAEYRLLLRHDNADLRLTELGHELGLVDENRYNKYLAKQEKVQSELGRLSKVRLTPNTEGLTDLFNRVHSTPLKDGILAIDLLKRPEIHYDDLIALIPREEGDALNRVEAEQVEIQIKYDGYIKKAIQKVDKVKSMEEKHIPEDIDYDAVDSLANEARERLKLIQPSTLGQASRVSGVNPADIAILSVYIQQGRIARVGDK</sequence>
<feature type="binding site" evidence="10">
    <location>
        <begin position="277"/>
        <end position="291"/>
    </location>
    <ligand>
        <name>NAD(+)</name>
        <dbReference type="ChEBI" id="CHEBI:57540"/>
    </ligand>
</feature>
<dbReference type="Gene3D" id="1.10.150.570">
    <property type="entry name" value="GidA associated domain, C-terminal subdomain"/>
    <property type="match status" value="1"/>
</dbReference>
<dbReference type="Proteomes" id="UP001315967">
    <property type="component" value="Chromosome"/>
</dbReference>
<proteinExistence type="inferred from homology"/>
<name>A0ABY5P394_9LACT</name>
<dbReference type="InterPro" id="IPR044920">
    <property type="entry name" value="MnmG_C_subdom_sf"/>
</dbReference>
<evidence type="ECO:0000256" key="1">
    <source>
        <dbReference type="ARBA" id="ARBA00001974"/>
    </source>
</evidence>
<dbReference type="InterPro" id="IPR020595">
    <property type="entry name" value="MnmG-rel_CS"/>
</dbReference>
<feature type="binding site" evidence="10">
    <location>
        <position position="127"/>
    </location>
    <ligand>
        <name>FAD</name>
        <dbReference type="ChEBI" id="CHEBI:57692"/>
    </ligand>
</feature>
<evidence type="ECO:0000256" key="4">
    <source>
        <dbReference type="ARBA" id="ARBA00022630"/>
    </source>
</evidence>
<dbReference type="PANTHER" id="PTHR11806">
    <property type="entry name" value="GLUCOSE INHIBITED DIVISION PROTEIN A"/>
    <property type="match status" value="1"/>
</dbReference>
<comment type="subunit">
    <text evidence="8 10">Homodimer. Heterotetramer of two MnmE and two MnmG subunits.</text>
</comment>
<dbReference type="InterPro" id="IPR002218">
    <property type="entry name" value="MnmG-rel"/>
</dbReference>
<dbReference type="Pfam" id="PF13932">
    <property type="entry name" value="SAM_GIDA_C"/>
    <property type="match status" value="1"/>
</dbReference>
<dbReference type="Pfam" id="PF01134">
    <property type="entry name" value="GIDA"/>
    <property type="match status" value="1"/>
</dbReference>
<evidence type="ECO:0000256" key="10">
    <source>
        <dbReference type="HAMAP-Rule" id="MF_00129"/>
    </source>
</evidence>
<dbReference type="InterPro" id="IPR040131">
    <property type="entry name" value="MnmG_N"/>
</dbReference>
<comment type="function">
    <text evidence="10">NAD-binding protein involved in the addition of a carboxymethylaminomethyl (cmnm) group at the wobble position (U34) of certain tRNAs, forming tRNA-cmnm(5)s(2)U34.</text>
</comment>
<protein>
    <recommendedName>
        <fullName evidence="3 10">tRNA uridine 5-carboxymethylaminomethyl modification enzyme MnmG</fullName>
    </recommendedName>
    <alternativeName>
        <fullName evidence="9 10">Glucose-inhibited division protein A</fullName>
    </alternativeName>
</protein>
<dbReference type="SUPFAM" id="SSF51905">
    <property type="entry name" value="FAD/NAD(P)-binding domain"/>
    <property type="match status" value="1"/>
</dbReference>
<keyword evidence="5 10" id="KW-0819">tRNA processing</keyword>
<reference evidence="12 13" key="1">
    <citation type="submission" date="2022-08" db="EMBL/GenBank/DDBJ databases">
        <title>Aerococcaceae sp. nov isolated from spoiled eye mask.</title>
        <authorList>
            <person name="Zhou G."/>
            <person name="Xie X.-B."/>
            <person name="Shi Q.-S."/>
            <person name="Wang Y.-S."/>
            <person name="Wen X."/>
            <person name="Peng H."/>
            <person name="Yang X.-J."/>
            <person name="Tao H.-B."/>
            <person name="Huang X.-M."/>
        </authorList>
    </citation>
    <scope>NUCLEOTIDE SEQUENCE [LARGE SCALE GENOMIC DNA]</scope>
    <source>
        <strain evidence="13">DM20194951</strain>
    </source>
</reference>
<keyword evidence="7 10" id="KW-0520">NAD</keyword>
<evidence type="ECO:0000259" key="11">
    <source>
        <dbReference type="SMART" id="SM01228"/>
    </source>
</evidence>
<comment type="cofactor">
    <cofactor evidence="1 10">
        <name>FAD</name>
        <dbReference type="ChEBI" id="CHEBI:57692"/>
    </cofactor>
</comment>
<dbReference type="InterPro" id="IPR047001">
    <property type="entry name" value="MnmG_C_subdom"/>
</dbReference>
<dbReference type="HAMAP" id="MF_00129">
    <property type="entry name" value="MnmG_GidA"/>
    <property type="match status" value="1"/>
</dbReference>
<evidence type="ECO:0000256" key="2">
    <source>
        <dbReference type="ARBA" id="ARBA00007653"/>
    </source>
</evidence>
<accession>A0ABY5P394</accession>
<keyword evidence="6 10" id="KW-0274">FAD</keyword>
<keyword evidence="4 10" id="KW-0285">Flavoprotein</keyword>
<evidence type="ECO:0000256" key="8">
    <source>
        <dbReference type="ARBA" id="ARBA00025948"/>
    </source>
</evidence>
<dbReference type="InterPro" id="IPR026904">
    <property type="entry name" value="MnmG_C"/>
</dbReference>
<feature type="binding site" evidence="10">
    <location>
        <begin position="15"/>
        <end position="20"/>
    </location>
    <ligand>
        <name>FAD</name>
        <dbReference type="ChEBI" id="CHEBI:57692"/>
    </ligand>
</feature>
<evidence type="ECO:0000313" key="13">
    <source>
        <dbReference type="Proteomes" id="UP001315967"/>
    </source>
</evidence>
<comment type="similarity">
    <text evidence="2 10">Belongs to the MnmG family.</text>
</comment>
<evidence type="ECO:0000256" key="9">
    <source>
        <dbReference type="ARBA" id="ARBA00031800"/>
    </source>
</evidence>